<accession>A0AAP8F593</accession>
<dbReference type="NCBIfam" id="NF038310">
    <property type="entry name" value="lysogeny_AimR"/>
    <property type="match status" value="1"/>
</dbReference>
<gene>
    <name evidence="1" type="ORF">COF62_12110</name>
</gene>
<dbReference type="Proteomes" id="UP000224044">
    <property type="component" value="Unassembled WGS sequence"/>
</dbReference>
<evidence type="ECO:0000313" key="1">
    <source>
        <dbReference type="EMBL" id="PHE13402.1"/>
    </source>
</evidence>
<name>A0AAP8F593_9BACI</name>
<dbReference type="EMBL" id="NUSY01000015">
    <property type="protein sequence ID" value="PHE13402.1"/>
    <property type="molecule type" value="Genomic_DNA"/>
</dbReference>
<proteinExistence type="predicted"/>
<reference evidence="1 2" key="1">
    <citation type="submission" date="2017-09" db="EMBL/GenBank/DDBJ databases">
        <title>Large-scale bioinformatics analysis of Bacillus genomes uncovers conserved roles of natural products in bacterial physiology.</title>
        <authorList>
            <consortium name="Agbiome Team Llc"/>
            <person name="Bleich R.M."/>
            <person name="Grubbs K.J."/>
            <person name="Santa Maria K.C."/>
            <person name="Allen S.E."/>
            <person name="Farag S."/>
            <person name="Shank E.A."/>
            <person name="Bowers A."/>
        </authorList>
    </citation>
    <scope>NUCLEOTIDE SEQUENCE [LARGE SCALE GENOMIC DNA]</scope>
    <source>
        <strain evidence="1 2">AFS042148</strain>
    </source>
</reference>
<dbReference type="InterPro" id="IPR047705">
    <property type="entry name" value="AimR-like"/>
</dbReference>
<comment type="caution">
    <text evidence="1">The sequence shown here is derived from an EMBL/GenBank/DDBJ whole genome shotgun (WGS) entry which is preliminary data.</text>
</comment>
<organism evidence="1 2">
    <name type="scientific">Bacillus toyonensis</name>
    <dbReference type="NCBI Taxonomy" id="155322"/>
    <lineage>
        <taxon>Bacteria</taxon>
        <taxon>Bacillati</taxon>
        <taxon>Bacillota</taxon>
        <taxon>Bacilli</taxon>
        <taxon>Bacillales</taxon>
        <taxon>Bacillaceae</taxon>
        <taxon>Bacillus</taxon>
        <taxon>Bacillus cereus group</taxon>
    </lineage>
</organism>
<dbReference type="Pfam" id="PF22871">
    <property type="entry name" value="AimR"/>
    <property type="match status" value="1"/>
</dbReference>
<sequence>MSFVPEKGSNFMQKVLSKISDDMDSKNINRTQLVKRIDIDGATLSRFLKGKHQLVFNKYGVILKEVYPDDINARRSFCRKYSSVLKRQGNKKIAVYYLLAHGELDTVAELLNEATSKHDWEKVCRLIYLRYKGDLSGDGLLKVYKEKVEGIKSKSIEIEILKGIVLLHIRYDQKNYKSMIRLSEDLRKKVEELDENYAKDFLKFKIQEATIYGLLTCNEIPRLRSVCHEIINDDNSDMLFPIFKATAYGVLGESYIFTDYHKSLGYLNSAASIIMNGPGNQMLIRKNMILNTIDFLKIHWKVDLNNIQPKDEVEKAYLEIQKGNCTKAISILEDVFKIKGKRSAFALTYLGMAKGNDPQILSDALDLFERSSDIFYSYLAKENLGIMSQKCYNLVG</sequence>
<evidence type="ECO:0000313" key="2">
    <source>
        <dbReference type="Proteomes" id="UP000224044"/>
    </source>
</evidence>
<protein>
    <recommendedName>
        <fullName evidence="3">Prophage helix-turn-helix protein</fullName>
    </recommendedName>
</protein>
<evidence type="ECO:0008006" key="3">
    <source>
        <dbReference type="Google" id="ProtNLM"/>
    </source>
</evidence>
<dbReference type="AlphaFoldDB" id="A0AAP8F593"/>